<dbReference type="PANTHER" id="PTHR42837:SF2">
    <property type="entry name" value="MEMBRANE METALLOPROTEASE ARASP2, CHLOROPLASTIC-RELATED"/>
    <property type="match status" value="1"/>
</dbReference>
<dbReference type="Proteomes" id="UP000000723">
    <property type="component" value="Chromosome"/>
</dbReference>
<evidence type="ECO:0000256" key="11">
    <source>
        <dbReference type="RuleBase" id="RU362031"/>
    </source>
</evidence>
<dbReference type="GO" id="GO:0004222">
    <property type="term" value="F:metalloendopeptidase activity"/>
    <property type="evidence" value="ECO:0007669"/>
    <property type="project" value="InterPro"/>
</dbReference>
<dbReference type="eggNOG" id="COG0750">
    <property type="taxonomic scope" value="Bacteria"/>
</dbReference>
<keyword evidence="14" id="KW-1185">Reference proteome</keyword>
<evidence type="ECO:0000256" key="10">
    <source>
        <dbReference type="ARBA" id="ARBA00023136"/>
    </source>
</evidence>
<dbReference type="HOGENOM" id="CLU_025778_0_0_10"/>
<dbReference type="SUPFAM" id="SSF50156">
    <property type="entry name" value="PDZ domain-like"/>
    <property type="match status" value="2"/>
</dbReference>
<dbReference type="Gene3D" id="2.30.42.10">
    <property type="match status" value="1"/>
</dbReference>
<comment type="subcellular location">
    <subcellularLocation>
        <location evidence="2">Membrane</location>
        <topology evidence="2">Multi-pass membrane protein</topology>
    </subcellularLocation>
</comment>
<dbReference type="EC" id="3.4.24.-" evidence="11"/>
<dbReference type="InterPro" id="IPR004387">
    <property type="entry name" value="Pept_M50_Zn"/>
</dbReference>
<dbReference type="NCBIfam" id="TIGR00054">
    <property type="entry name" value="RIP metalloprotease RseP"/>
    <property type="match status" value="1"/>
</dbReference>
<keyword evidence="10 11" id="KW-0472">Membrane</keyword>
<evidence type="ECO:0000256" key="3">
    <source>
        <dbReference type="ARBA" id="ARBA00007931"/>
    </source>
</evidence>
<name>B6YR11_AZOPC</name>
<feature type="transmembrane region" description="Helical" evidence="11">
    <location>
        <begin position="108"/>
        <end position="131"/>
    </location>
</feature>
<keyword evidence="8 11" id="KW-1133">Transmembrane helix</keyword>
<evidence type="ECO:0000256" key="5">
    <source>
        <dbReference type="ARBA" id="ARBA00022692"/>
    </source>
</evidence>
<dbReference type="GO" id="GO:0016020">
    <property type="term" value="C:membrane"/>
    <property type="evidence" value="ECO:0007669"/>
    <property type="project" value="UniProtKB-SubCell"/>
</dbReference>
<keyword evidence="6 11" id="KW-0378">Hydrolase</keyword>
<dbReference type="Pfam" id="PF02163">
    <property type="entry name" value="Peptidase_M50"/>
    <property type="match status" value="1"/>
</dbReference>
<evidence type="ECO:0000256" key="4">
    <source>
        <dbReference type="ARBA" id="ARBA00022670"/>
    </source>
</evidence>
<proteinExistence type="inferred from homology"/>
<evidence type="ECO:0000256" key="2">
    <source>
        <dbReference type="ARBA" id="ARBA00004141"/>
    </source>
</evidence>
<accession>B6YR11</accession>
<comment type="similarity">
    <text evidence="3 11">Belongs to the peptidase M50B family.</text>
</comment>
<dbReference type="GO" id="GO:0006508">
    <property type="term" value="P:proteolysis"/>
    <property type="evidence" value="ECO:0007669"/>
    <property type="project" value="UniProtKB-KW"/>
</dbReference>
<keyword evidence="9 11" id="KW-0482">Metalloprotease</keyword>
<evidence type="ECO:0000256" key="6">
    <source>
        <dbReference type="ARBA" id="ARBA00022801"/>
    </source>
</evidence>
<evidence type="ECO:0000256" key="9">
    <source>
        <dbReference type="ARBA" id="ARBA00023049"/>
    </source>
</evidence>
<dbReference type="KEGG" id="aps:CFPG_370"/>
<dbReference type="STRING" id="511995.CFPG_370"/>
<organism evidence="13 14">
    <name type="scientific">Azobacteroides pseudotrichonymphae genomovar. CFP2</name>
    <dbReference type="NCBI Taxonomy" id="511995"/>
    <lineage>
        <taxon>Bacteria</taxon>
        <taxon>Pseudomonadati</taxon>
        <taxon>Bacteroidota</taxon>
        <taxon>Bacteroidia</taxon>
        <taxon>Bacteroidales</taxon>
        <taxon>Candidatus Azobacteroides</taxon>
    </lineage>
</organism>
<evidence type="ECO:0000256" key="1">
    <source>
        <dbReference type="ARBA" id="ARBA00001947"/>
    </source>
</evidence>
<evidence type="ECO:0000256" key="7">
    <source>
        <dbReference type="ARBA" id="ARBA00022833"/>
    </source>
</evidence>
<dbReference type="InterPro" id="IPR036034">
    <property type="entry name" value="PDZ_sf"/>
</dbReference>
<feature type="transmembrane region" description="Helical" evidence="11">
    <location>
        <begin position="12"/>
        <end position="31"/>
    </location>
</feature>
<evidence type="ECO:0000313" key="13">
    <source>
        <dbReference type="EMBL" id="BAG83633.1"/>
    </source>
</evidence>
<dbReference type="RefSeq" id="WP_012573394.1">
    <property type="nucleotide sequence ID" value="NC_011565.1"/>
</dbReference>
<dbReference type="PANTHER" id="PTHR42837">
    <property type="entry name" value="REGULATOR OF SIGMA-E PROTEASE RSEP"/>
    <property type="match status" value="1"/>
</dbReference>
<reference evidence="14" key="1">
    <citation type="journal article" date="2008" name="Science">
        <title>Genome of an endosymbiont coupling N2 fixation to cellulolysis within RT protist cells in termite gut.</title>
        <authorList>
            <person name="Hongoh Y."/>
            <person name="Sharma V.K."/>
            <person name="Prakash T."/>
            <person name="Noda S."/>
            <person name="Toh H."/>
            <person name="Taylor T.D."/>
            <person name="Kudo T."/>
            <person name="Sakaki Y."/>
            <person name="Toyoda A."/>
            <person name="Hattori M."/>
            <person name="Ohkuma M."/>
        </authorList>
    </citation>
    <scope>NUCLEOTIDE SEQUENCE [LARGE SCALE GENOMIC DNA]</scope>
</reference>
<evidence type="ECO:0000259" key="12">
    <source>
        <dbReference type="Pfam" id="PF02163"/>
    </source>
</evidence>
<sequence length="436" mass="49712">MIIATTLTKTLQLIVCLSILVTAHEFGHYLFARIFKVRVEKFYLFFNPWFSLFKYKSKSDGTEYGIGWLPFGGYVKITGMVNENLDMETLKQPPNPWEFRIKPAWNRLLIMMGGILMNFILAFFIYSVIIFKYGDSYIPIGKTPLFFNKIAHDVGFQDGDIILAANGKILTRYDDLDLFRVIDAKDVSILRGETKKKIVLPWNFRLQIMSSHMQFADYQPSRVDGLVTGGNAKKALLQIGDKITSVDGNETNSFHILVSQLSKYKNKDVQLGIIRSSKKLKIQVHVDTDGKIGVFSKAQSFFETNRYNFLQAFPAGFTLGIRKFSFYLLQLKFFFTKAGINNIGGFGAIGSQFPSSWNWLIFWNMTALLSITLGIMNLLPIPALDGGHVIFILYEIVTDCQPNEKFMKYAQIVGMILLLSILIYANGMDIFRAFFK</sequence>
<evidence type="ECO:0000256" key="8">
    <source>
        <dbReference type="ARBA" id="ARBA00022989"/>
    </source>
</evidence>
<feature type="transmembrane region" description="Helical" evidence="11">
    <location>
        <begin position="412"/>
        <end position="435"/>
    </location>
</feature>
<dbReference type="EMBL" id="AP010656">
    <property type="protein sequence ID" value="BAG83633.1"/>
    <property type="molecule type" value="Genomic_DNA"/>
</dbReference>
<feature type="transmembrane region" description="Helical" evidence="11">
    <location>
        <begin position="357"/>
        <end position="379"/>
    </location>
</feature>
<keyword evidence="4 13" id="KW-0645">Protease</keyword>
<dbReference type="CDD" id="cd06163">
    <property type="entry name" value="S2P-M50_PDZ_RseP-like"/>
    <property type="match status" value="1"/>
</dbReference>
<keyword evidence="11" id="KW-0479">Metal-binding</keyword>
<gene>
    <name evidence="13" type="ordered locus">CFPG_370</name>
</gene>
<keyword evidence="7 11" id="KW-0862">Zinc</keyword>
<comment type="cofactor">
    <cofactor evidence="1 11">
        <name>Zn(2+)</name>
        <dbReference type="ChEBI" id="CHEBI:29105"/>
    </cofactor>
</comment>
<protein>
    <recommendedName>
        <fullName evidence="11">Zinc metalloprotease</fullName>
        <ecNumber evidence="11">3.4.24.-</ecNumber>
    </recommendedName>
</protein>
<keyword evidence="5 11" id="KW-0812">Transmembrane</keyword>
<dbReference type="InterPro" id="IPR008915">
    <property type="entry name" value="Peptidase_M50"/>
</dbReference>
<dbReference type="GO" id="GO:0046872">
    <property type="term" value="F:metal ion binding"/>
    <property type="evidence" value="ECO:0007669"/>
    <property type="project" value="UniProtKB-KW"/>
</dbReference>
<dbReference type="AlphaFoldDB" id="B6YR11"/>
<dbReference type="OrthoDB" id="9782003at2"/>
<feature type="domain" description="Peptidase M50" evidence="12">
    <location>
        <begin position="13"/>
        <end position="420"/>
    </location>
</feature>
<evidence type="ECO:0000313" key="14">
    <source>
        <dbReference type="Proteomes" id="UP000000723"/>
    </source>
</evidence>